<feature type="transmembrane region" description="Helical" evidence="1">
    <location>
        <begin position="185"/>
        <end position="207"/>
    </location>
</feature>
<sequence length="258" mass="28295">ALDIQPLPAIYTGRMRKIPLIRGIIALIEALVLGIKTLLYSANMSLEEEEEKISGGFVWAVVALSLVLATALFFVAPLFLARLLAPYINSSLVFHLIEGCIRLAIFVAYLKVMTLLPDIKRVFAYHGAEHKTINAYDDGAPLEVESVRGYGTAHVRCGTSFLFVVLIIAIIVFALIGRQSLWLMVLWRIILIPVIAGLGYEIIYFGANHSKNGLVKVIIAPGLLLQSLTTREPDDSQLEVALSALKKVIEVEQNAEAA</sequence>
<dbReference type="AlphaFoldDB" id="X0TVQ8"/>
<dbReference type="InterPro" id="IPR010787">
    <property type="entry name" value="DUF1385"/>
</dbReference>
<feature type="transmembrane region" description="Helical" evidence="1">
    <location>
        <begin position="92"/>
        <end position="110"/>
    </location>
</feature>
<feature type="transmembrane region" description="Helical" evidence="1">
    <location>
        <begin position="57"/>
        <end position="80"/>
    </location>
</feature>
<evidence type="ECO:0000256" key="1">
    <source>
        <dbReference type="SAM" id="Phobius"/>
    </source>
</evidence>
<feature type="transmembrane region" description="Helical" evidence="1">
    <location>
        <begin position="20"/>
        <end position="42"/>
    </location>
</feature>
<reference evidence="2" key="1">
    <citation type="journal article" date="2014" name="Front. Microbiol.">
        <title>High frequency of phylogenetically diverse reductive dehalogenase-homologous genes in deep subseafloor sedimentary metagenomes.</title>
        <authorList>
            <person name="Kawai M."/>
            <person name="Futagami T."/>
            <person name="Toyoda A."/>
            <person name="Takaki Y."/>
            <person name="Nishi S."/>
            <person name="Hori S."/>
            <person name="Arai W."/>
            <person name="Tsubouchi T."/>
            <person name="Morono Y."/>
            <person name="Uchiyama I."/>
            <person name="Ito T."/>
            <person name="Fujiyama A."/>
            <person name="Inagaki F."/>
            <person name="Takami H."/>
        </authorList>
    </citation>
    <scope>NUCLEOTIDE SEQUENCE</scope>
    <source>
        <strain evidence="2">Expedition CK06-06</strain>
    </source>
</reference>
<feature type="transmembrane region" description="Helical" evidence="1">
    <location>
        <begin position="153"/>
        <end position="176"/>
    </location>
</feature>
<accession>X0TVQ8</accession>
<dbReference type="PANTHER" id="PTHR42867">
    <property type="entry name" value="MEMBRANE PROTEIN-RELATED"/>
    <property type="match status" value="1"/>
</dbReference>
<name>X0TVQ8_9ZZZZ</name>
<organism evidence="2">
    <name type="scientific">marine sediment metagenome</name>
    <dbReference type="NCBI Taxonomy" id="412755"/>
    <lineage>
        <taxon>unclassified sequences</taxon>
        <taxon>metagenomes</taxon>
        <taxon>ecological metagenomes</taxon>
    </lineage>
</organism>
<evidence type="ECO:0000313" key="2">
    <source>
        <dbReference type="EMBL" id="GAF92227.1"/>
    </source>
</evidence>
<dbReference type="EMBL" id="BARS01018240">
    <property type="protein sequence ID" value="GAF92227.1"/>
    <property type="molecule type" value="Genomic_DNA"/>
</dbReference>
<comment type="caution">
    <text evidence="2">The sequence shown here is derived from an EMBL/GenBank/DDBJ whole genome shotgun (WGS) entry which is preliminary data.</text>
</comment>
<keyword evidence="1" id="KW-0472">Membrane</keyword>
<dbReference type="PANTHER" id="PTHR42867:SF1">
    <property type="entry name" value="MEMBRANE PROTEIN-RELATED"/>
    <property type="match status" value="1"/>
</dbReference>
<evidence type="ECO:0008006" key="3">
    <source>
        <dbReference type="Google" id="ProtNLM"/>
    </source>
</evidence>
<feature type="non-terminal residue" evidence="2">
    <location>
        <position position="1"/>
    </location>
</feature>
<dbReference type="Pfam" id="PF07136">
    <property type="entry name" value="DUF1385"/>
    <property type="match status" value="1"/>
</dbReference>
<proteinExistence type="predicted"/>
<protein>
    <recommendedName>
        <fullName evidence="3">DUF1385 domain-containing protein</fullName>
    </recommendedName>
</protein>
<keyword evidence="1" id="KW-0812">Transmembrane</keyword>
<keyword evidence="1" id="KW-1133">Transmembrane helix</keyword>
<gene>
    <name evidence="2" type="ORF">S01H1_29698</name>
</gene>